<evidence type="ECO:0000256" key="1">
    <source>
        <dbReference type="ARBA" id="ARBA00010820"/>
    </source>
</evidence>
<organism evidence="4 5">
    <name type="scientific">Perilla frutescens var. hirtella</name>
    <name type="common">Perilla citriodora</name>
    <name type="synonym">Perilla setoyensis</name>
    <dbReference type="NCBI Taxonomy" id="608512"/>
    <lineage>
        <taxon>Eukaryota</taxon>
        <taxon>Viridiplantae</taxon>
        <taxon>Streptophyta</taxon>
        <taxon>Embryophyta</taxon>
        <taxon>Tracheophyta</taxon>
        <taxon>Spermatophyta</taxon>
        <taxon>Magnoliopsida</taxon>
        <taxon>eudicotyledons</taxon>
        <taxon>Gunneridae</taxon>
        <taxon>Pentapetalae</taxon>
        <taxon>asterids</taxon>
        <taxon>lamiids</taxon>
        <taxon>Lamiales</taxon>
        <taxon>Lamiaceae</taxon>
        <taxon>Nepetoideae</taxon>
        <taxon>Elsholtzieae</taxon>
        <taxon>Perilla</taxon>
    </lineage>
</organism>
<dbReference type="EMBL" id="SDAM02000094">
    <property type="protein sequence ID" value="KAH6830690.1"/>
    <property type="molecule type" value="Genomic_DNA"/>
</dbReference>
<evidence type="ECO:0000313" key="5">
    <source>
        <dbReference type="Proteomes" id="UP001190926"/>
    </source>
</evidence>
<keyword evidence="5" id="KW-1185">Reference proteome</keyword>
<dbReference type="InterPro" id="IPR007592">
    <property type="entry name" value="GEBP"/>
</dbReference>
<feature type="compositionally biased region" description="Basic residues" evidence="2">
    <location>
        <begin position="136"/>
        <end position="145"/>
    </location>
</feature>
<feature type="region of interest" description="Disordered" evidence="2">
    <location>
        <begin position="126"/>
        <end position="162"/>
    </location>
</feature>
<sequence length="258" mass="29817">MASAGEEALKSVSRDSAASSTLKQDEPCETSSRPKKGRKPPLFTQKDEIKLLKELVKFQEKFGKVNQWKEFHKMSEFQHEFSETQITQKMRRLNNYYKARQPPPPDADHRKTRIFKLSKFLWGTAPPEQQPAAATAHRRRGRKRVSASTADDDESRQPKRAAAVALPNPEDFPRLSEFFADGKLPEILRNNWVLMGTEAAMQFEQRWRNLCVKEVSLWQEKLVLKKKLCLMLSEIIRRDVLAVQSSSPSVFNLQKYLT</sequence>
<dbReference type="Pfam" id="PF04504">
    <property type="entry name" value="GeBP-like_DBD"/>
    <property type="match status" value="1"/>
</dbReference>
<comment type="similarity">
    <text evidence="1">Belongs to the GeBP family.</text>
</comment>
<dbReference type="PANTHER" id="PTHR31662">
    <property type="entry name" value="BNAANNG10740D PROTEIN-RELATED"/>
    <property type="match status" value="1"/>
</dbReference>
<reference evidence="4 5" key="1">
    <citation type="journal article" date="2021" name="Nat. Commun.">
        <title>Incipient diploidization of the medicinal plant Perilla within 10,000 years.</title>
        <authorList>
            <person name="Zhang Y."/>
            <person name="Shen Q."/>
            <person name="Leng L."/>
            <person name="Zhang D."/>
            <person name="Chen S."/>
            <person name="Shi Y."/>
            <person name="Ning Z."/>
            <person name="Chen S."/>
        </authorList>
    </citation>
    <scope>NUCLEOTIDE SEQUENCE [LARGE SCALE GENOMIC DNA]</scope>
    <source>
        <strain evidence="5">cv. PC099</strain>
    </source>
</reference>
<dbReference type="InterPro" id="IPR053932">
    <property type="entry name" value="GeBP-like_DBD"/>
</dbReference>
<comment type="caution">
    <text evidence="4">The sequence shown here is derived from an EMBL/GenBank/DDBJ whole genome shotgun (WGS) entry which is preliminary data.</text>
</comment>
<dbReference type="Proteomes" id="UP001190926">
    <property type="component" value="Unassembled WGS sequence"/>
</dbReference>
<dbReference type="AlphaFoldDB" id="A0AAD4JBC9"/>
<feature type="region of interest" description="Disordered" evidence="2">
    <location>
        <begin position="1"/>
        <end position="44"/>
    </location>
</feature>
<evidence type="ECO:0000313" key="4">
    <source>
        <dbReference type="EMBL" id="KAH6830690.1"/>
    </source>
</evidence>
<evidence type="ECO:0000259" key="3">
    <source>
        <dbReference type="Pfam" id="PF04504"/>
    </source>
</evidence>
<feature type="compositionally biased region" description="Low complexity" evidence="2">
    <location>
        <begin position="126"/>
        <end position="135"/>
    </location>
</feature>
<gene>
    <name evidence="4" type="ORF">C2S53_014742</name>
</gene>
<dbReference type="GO" id="GO:0006355">
    <property type="term" value="P:regulation of DNA-templated transcription"/>
    <property type="evidence" value="ECO:0007669"/>
    <property type="project" value="InterPro"/>
</dbReference>
<protein>
    <recommendedName>
        <fullName evidence="3">Glabrous enhancer-binding protein-like DBD domain-containing protein</fullName>
    </recommendedName>
</protein>
<evidence type="ECO:0000256" key="2">
    <source>
        <dbReference type="SAM" id="MobiDB-lite"/>
    </source>
</evidence>
<proteinExistence type="inferred from homology"/>
<accession>A0AAD4JBC9</accession>
<name>A0AAD4JBC9_PERFH</name>
<dbReference type="GO" id="GO:0005634">
    <property type="term" value="C:nucleus"/>
    <property type="evidence" value="ECO:0007669"/>
    <property type="project" value="TreeGrafter"/>
</dbReference>
<feature type="domain" description="Glabrous enhancer-binding protein-like DBD" evidence="3">
    <location>
        <begin position="42"/>
        <end position="123"/>
    </location>
</feature>
<dbReference type="PANTHER" id="PTHR31662:SF33">
    <property type="entry name" value="DNA-BINDING STOREKEEPER PROTEIN TRANSCRIPTIONAL REGULATOR-LIKE PROTEIN"/>
    <property type="match status" value="1"/>
</dbReference>